<keyword evidence="1" id="KW-1133">Transmembrane helix</keyword>
<keyword evidence="1" id="KW-0812">Transmembrane</keyword>
<dbReference type="RefSeq" id="WP_160547132.1">
    <property type="nucleotide sequence ID" value="NZ_JBHLUU010000124.1"/>
</dbReference>
<keyword evidence="1" id="KW-0472">Membrane</keyword>
<feature type="transmembrane region" description="Helical" evidence="1">
    <location>
        <begin position="5"/>
        <end position="22"/>
    </location>
</feature>
<dbReference type="InterPro" id="IPR014617">
    <property type="entry name" value="YphA_Bacsu"/>
</dbReference>
<dbReference type="PIRSF" id="PIRSF036710">
    <property type="entry name" value="YphA_Bacsu"/>
    <property type="match status" value="1"/>
</dbReference>
<proteinExistence type="predicted"/>
<name>A0ABV6KWI4_9BACI</name>
<feature type="transmembrane region" description="Helical" evidence="1">
    <location>
        <begin position="161"/>
        <end position="180"/>
    </location>
</feature>
<evidence type="ECO:0000313" key="2">
    <source>
        <dbReference type="EMBL" id="MFC0477698.1"/>
    </source>
</evidence>
<evidence type="ECO:0000256" key="1">
    <source>
        <dbReference type="SAM" id="Phobius"/>
    </source>
</evidence>
<feature type="transmembrane region" description="Helical" evidence="1">
    <location>
        <begin position="77"/>
        <end position="96"/>
    </location>
</feature>
<sequence length="202" mass="23580">MEGIIFYWTFWVLWICTTFFMSKTNPRRVKYTVIILFSIILSSHSIHFFGLEVSVVSIFLLFLAYFEVGKMKGRSMAYFLITSFILMLAYGSFQLFELFDPVWLILDRDWMFAVVLTYMTIMMHKEVFKRVIALIFGSIHGEIVYSLVLDVYSMEIPIGSLQFLDVISISVCLILAWSGFEKLTSLFEGHVYQLEKGRGRQS</sequence>
<dbReference type="Pfam" id="PF24124">
    <property type="entry name" value="YphA"/>
    <property type="match status" value="1"/>
</dbReference>
<dbReference type="EMBL" id="JBHLUU010000124">
    <property type="protein sequence ID" value="MFC0477698.1"/>
    <property type="molecule type" value="Genomic_DNA"/>
</dbReference>
<feature type="transmembrane region" description="Helical" evidence="1">
    <location>
        <begin position="34"/>
        <end position="65"/>
    </location>
</feature>
<dbReference type="Proteomes" id="UP001589738">
    <property type="component" value="Unassembled WGS sequence"/>
</dbReference>
<accession>A0ABV6KWI4</accession>
<organism evidence="2 3">
    <name type="scientific">Robertmurraya beringensis</name>
    <dbReference type="NCBI Taxonomy" id="641660"/>
    <lineage>
        <taxon>Bacteria</taxon>
        <taxon>Bacillati</taxon>
        <taxon>Bacillota</taxon>
        <taxon>Bacilli</taxon>
        <taxon>Bacillales</taxon>
        <taxon>Bacillaceae</taxon>
        <taxon>Robertmurraya</taxon>
    </lineage>
</organism>
<evidence type="ECO:0000313" key="3">
    <source>
        <dbReference type="Proteomes" id="UP001589738"/>
    </source>
</evidence>
<protein>
    <submittedName>
        <fullName evidence="2">Uncharacterized protein</fullName>
    </submittedName>
</protein>
<reference evidence="2 3" key="1">
    <citation type="submission" date="2024-09" db="EMBL/GenBank/DDBJ databases">
        <authorList>
            <person name="Sun Q."/>
            <person name="Mori K."/>
        </authorList>
    </citation>
    <scope>NUCLEOTIDE SEQUENCE [LARGE SCALE GENOMIC DNA]</scope>
    <source>
        <strain evidence="2 3">CGMCC 1.9126</strain>
    </source>
</reference>
<keyword evidence="3" id="KW-1185">Reference proteome</keyword>
<feature type="transmembrane region" description="Helical" evidence="1">
    <location>
        <begin position="131"/>
        <end position="149"/>
    </location>
</feature>
<gene>
    <name evidence="2" type="ORF">ACFFHF_21150</name>
</gene>
<comment type="caution">
    <text evidence="2">The sequence shown here is derived from an EMBL/GenBank/DDBJ whole genome shotgun (WGS) entry which is preliminary data.</text>
</comment>